<reference evidence="8 9" key="1">
    <citation type="submission" date="2018-11" db="EMBL/GenBank/DDBJ databases">
        <title>Genome squencing of methanotrophic bacteria isolated from alkaline groundwater in Korea.</title>
        <authorList>
            <person name="Nguyen L.N."/>
        </authorList>
    </citation>
    <scope>NUCLEOTIDE SEQUENCE [LARGE SCALE GENOMIC DNA]</scope>
    <source>
        <strain evidence="8 9">GW6</strain>
    </source>
</reference>
<dbReference type="EMBL" id="CP034086">
    <property type="protein sequence ID" value="AZG78217.1"/>
    <property type="molecule type" value="Genomic_DNA"/>
</dbReference>
<evidence type="ECO:0000256" key="5">
    <source>
        <dbReference type="ARBA" id="ARBA00023014"/>
    </source>
</evidence>
<dbReference type="InterPro" id="IPR036010">
    <property type="entry name" value="2Fe-2S_ferredoxin-like_sf"/>
</dbReference>
<dbReference type="GO" id="GO:0046872">
    <property type="term" value="F:metal ion binding"/>
    <property type="evidence" value="ECO:0007669"/>
    <property type="project" value="UniProtKB-KW"/>
</dbReference>
<dbReference type="SUPFAM" id="SSF54292">
    <property type="entry name" value="2Fe-2S ferredoxin-like"/>
    <property type="match status" value="1"/>
</dbReference>
<evidence type="ECO:0000256" key="2">
    <source>
        <dbReference type="ARBA" id="ARBA00022714"/>
    </source>
</evidence>
<proteinExistence type="inferred from homology"/>
<evidence type="ECO:0000313" key="8">
    <source>
        <dbReference type="EMBL" id="AZG78217.1"/>
    </source>
</evidence>
<accession>A0A3G8M8V9</accession>
<dbReference type="Pfam" id="PF00111">
    <property type="entry name" value="Fer2"/>
    <property type="match status" value="1"/>
</dbReference>
<comment type="similarity">
    <text evidence="1">Belongs to the adrenodoxin/putidaredoxin family.</text>
</comment>
<evidence type="ECO:0000256" key="6">
    <source>
        <dbReference type="ARBA" id="ARBA00034078"/>
    </source>
</evidence>
<dbReference type="GO" id="GO:0140647">
    <property type="term" value="P:P450-containing electron transport chain"/>
    <property type="evidence" value="ECO:0007669"/>
    <property type="project" value="InterPro"/>
</dbReference>
<dbReference type="PROSITE" id="PS51085">
    <property type="entry name" value="2FE2S_FER_2"/>
    <property type="match status" value="1"/>
</dbReference>
<keyword evidence="2" id="KW-0001">2Fe-2S</keyword>
<dbReference type="InterPro" id="IPR001055">
    <property type="entry name" value="Adrenodoxin-like"/>
</dbReference>
<protein>
    <submittedName>
        <fullName evidence="8">Ferredoxin</fullName>
    </submittedName>
</protein>
<evidence type="ECO:0000256" key="3">
    <source>
        <dbReference type="ARBA" id="ARBA00022723"/>
    </source>
</evidence>
<name>A0A3G8M8V9_9HYPH</name>
<dbReference type="Proteomes" id="UP000273982">
    <property type="component" value="Chromosome"/>
</dbReference>
<dbReference type="PANTHER" id="PTHR23426:SF65">
    <property type="entry name" value="FERREDOXIN-2, MITOCHONDRIAL"/>
    <property type="match status" value="1"/>
</dbReference>
<sequence>MATFTLETRDGASQEITGKNGVSLMKLIRRAGVEELVAQCGGSCACATCHVYLTLPQGIEMADSGPGENRMLATASHRKFNSRLACQIRFEETFDGMAIRIAPEDATGF</sequence>
<comment type="cofactor">
    <cofactor evidence="6">
        <name>[2Fe-2S] cluster</name>
        <dbReference type="ChEBI" id="CHEBI:190135"/>
    </cofactor>
</comment>
<dbReference type="InterPro" id="IPR018298">
    <property type="entry name" value="Adrenodoxin_Fe-S_BS"/>
</dbReference>
<evidence type="ECO:0000313" key="9">
    <source>
        <dbReference type="Proteomes" id="UP000273982"/>
    </source>
</evidence>
<evidence type="ECO:0000256" key="1">
    <source>
        <dbReference type="ARBA" id="ARBA00010914"/>
    </source>
</evidence>
<dbReference type="AlphaFoldDB" id="A0A3G8M8V9"/>
<dbReference type="Gene3D" id="3.10.20.30">
    <property type="match status" value="1"/>
</dbReference>
<feature type="domain" description="2Fe-2S ferredoxin-type" evidence="7">
    <location>
        <begin position="2"/>
        <end position="105"/>
    </location>
</feature>
<keyword evidence="4" id="KW-0408">Iron</keyword>
<keyword evidence="3" id="KW-0479">Metal-binding</keyword>
<dbReference type="CDD" id="cd00207">
    <property type="entry name" value="fer2"/>
    <property type="match status" value="1"/>
</dbReference>
<organism evidence="8 9">
    <name type="scientific">Methylocystis rosea</name>
    <dbReference type="NCBI Taxonomy" id="173366"/>
    <lineage>
        <taxon>Bacteria</taxon>
        <taxon>Pseudomonadati</taxon>
        <taxon>Pseudomonadota</taxon>
        <taxon>Alphaproteobacteria</taxon>
        <taxon>Hyphomicrobiales</taxon>
        <taxon>Methylocystaceae</taxon>
        <taxon>Methylocystis</taxon>
    </lineage>
</organism>
<dbReference type="PANTHER" id="PTHR23426">
    <property type="entry name" value="FERREDOXIN/ADRENODOXIN"/>
    <property type="match status" value="1"/>
</dbReference>
<dbReference type="InterPro" id="IPR012675">
    <property type="entry name" value="Beta-grasp_dom_sf"/>
</dbReference>
<gene>
    <name evidence="8" type="ORF">EHO51_16600</name>
</gene>
<evidence type="ECO:0000256" key="4">
    <source>
        <dbReference type="ARBA" id="ARBA00023004"/>
    </source>
</evidence>
<dbReference type="InterPro" id="IPR001041">
    <property type="entry name" value="2Fe-2S_ferredoxin-type"/>
</dbReference>
<dbReference type="GO" id="GO:0051537">
    <property type="term" value="F:2 iron, 2 sulfur cluster binding"/>
    <property type="evidence" value="ECO:0007669"/>
    <property type="project" value="UniProtKB-KW"/>
</dbReference>
<dbReference type="GO" id="GO:0009055">
    <property type="term" value="F:electron transfer activity"/>
    <property type="evidence" value="ECO:0007669"/>
    <property type="project" value="TreeGrafter"/>
</dbReference>
<keyword evidence="5" id="KW-0411">Iron-sulfur</keyword>
<dbReference type="PROSITE" id="PS00814">
    <property type="entry name" value="ADX"/>
    <property type="match status" value="1"/>
</dbReference>
<dbReference type="KEGG" id="mros:EHO51_16600"/>
<dbReference type="RefSeq" id="WP_124739801.1">
    <property type="nucleotide sequence ID" value="NZ_CP034086.1"/>
</dbReference>
<evidence type="ECO:0000259" key="7">
    <source>
        <dbReference type="PROSITE" id="PS51085"/>
    </source>
</evidence>